<comment type="subcellular location">
    <subcellularLocation>
        <location evidence="2 10">Cell membrane</location>
        <topology evidence="2 10">Multi-pass membrane protein</topology>
    </subcellularLocation>
</comment>
<keyword evidence="5 10" id="KW-1003">Cell membrane</keyword>
<dbReference type="InterPro" id="IPR051408">
    <property type="entry name" value="Phosphate_transprt_permease"/>
</dbReference>
<dbReference type="EMBL" id="CP079105">
    <property type="protein sequence ID" value="QXQ13445.1"/>
    <property type="molecule type" value="Genomic_DNA"/>
</dbReference>
<keyword evidence="13" id="KW-1185">Reference proteome</keyword>
<keyword evidence="4" id="KW-0813">Transport</keyword>
<gene>
    <name evidence="12" type="primary">pstA</name>
    <name evidence="12" type="ORF">KV203_16695</name>
</gene>
<comment type="caution">
    <text evidence="10">Lacks conserved residue(s) required for the propagation of feature annotation.</text>
</comment>
<keyword evidence="8 10" id="KW-1133">Transmembrane helix</keyword>
<dbReference type="PROSITE" id="PS50928">
    <property type="entry name" value="ABC_TM1"/>
    <property type="match status" value="1"/>
</dbReference>
<name>A0ABX8SA55_9ACTN</name>
<keyword evidence="6" id="KW-0592">Phosphate transport</keyword>
<keyword evidence="7 10" id="KW-0812">Transmembrane</keyword>
<evidence type="ECO:0000313" key="12">
    <source>
        <dbReference type="EMBL" id="QXQ13445.1"/>
    </source>
</evidence>
<dbReference type="InterPro" id="IPR000515">
    <property type="entry name" value="MetI-like"/>
</dbReference>
<feature type="transmembrane region" description="Helical" evidence="10">
    <location>
        <begin position="33"/>
        <end position="53"/>
    </location>
</feature>
<dbReference type="RefSeq" id="WP_066474097.1">
    <property type="nucleotide sequence ID" value="NZ_CBCRUZ010000007.1"/>
</dbReference>
<comment type="similarity">
    <text evidence="3 10">Belongs to the binding-protein-dependent transport system permease family. CysTW subfamily.</text>
</comment>
<keyword evidence="9 10" id="KW-0472">Membrane</keyword>
<dbReference type="CDD" id="cd06261">
    <property type="entry name" value="TM_PBP2"/>
    <property type="match status" value="1"/>
</dbReference>
<evidence type="ECO:0000256" key="8">
    <source>
        <dbReference type="ARBA" id="ARBA00022989"/>
    </source>
</evidence>
<evidence type="ECO:0000313" key="13">
    <source>
        <dbReference type="Proteomes" id="UP000887023"/>
    </source>
</evidence>
<feature type="transmembrane region" description="Helical" evidence="10">
    <location>
        <begin position="157"/>
        <end position="177"/>
    </location>
</feature>
<reference evidence="12" key="1">
    <citation type="submission" date="2021-07" db="EMBL/GenBank/DDBJ databases">
        <title>Candidatus Kaistella beijingensis sp. nov. isolated from a municipal wastewater treatment plant is involved in sludge foaming.</title>
        <authorList>
            <person name="Song Y."/>
            <person name="Liu S.-J."/>
        </authorList>
    </citation>
    <scope>NUCLEOTIDE SEQUENCE</scope>
    <source>
        <strain evidence="12">DSM 43998</strain>
    </source>
</reference>
<dbReference type="Proteomes" id="UP000887023">
    <property type="component" value="Chromosome"/>
</dbReference>
<evidence type="ECO:0000256" key="7">
    <source>
        <dbReference type="ARBA" id="ARBA00022692"/>
    </source>
</evidence>
<evidence type="ECO:0000256" key="10">
    <source>
        <dbReference type="RuleBase" id="RU363043"/>
    </source>
</evidence>
<protein>
    <recommendedName>
        <fullName evidence="10">Phosphate transport system permease protein PstA</fullName>
    </recommendedName>
</protein>
<accession>A0ABX8SA55</accession>
<evidence type="ECO:0000256" key="4">
    <source>
        <dbReference type="ARBA" id="ARBA00022448"/>
    </source>
</evidence>
<evidence type="ECO:0000256" key="5">
    <source>
        <dbReference type="ARBA" id="ARBA00022475"/>
    </source>
</evidence>
<dbReference type="InterPro" id="IPR005672">
    <property type="entry name" value="Phosphate_PstA"/>
</dbReference>
<evidence type="ECO:0000256" key="1">
    <source>
        <dbReference type="ARBA" id="ARBA00003510"/>
    </source>
</evidence>
<feature type="transmembrane region" description="Helical" evidence="10">
    <location>
        <begin position="93"/>
        <end position="115"/>
    </location>
</feature>
<organism evidence="12 13">
    <name type="scientific">Skermania pinensis</name>
    <dbReference type="NCBI Taxonomy" id="39122"/>
    <lineage>
        <taxon>Bacteria</taxon>
        <taxon>Bacillati</taxon>
        <taxon>Actinomycetota</taxon>
        <taxon>Actinomycetes</taxon>
        <taxon>Mycobacteriales</taxon>
        <taxon>Gordoniaceae</taxon>
        <taxon>Skermania</taxon>
    </lineage>
</organism>
<dbReference type="SUPFAM" id="SSF161098">
    <property type="entry name" value="MetI-like"/>
    <property type="match status" value="1"/>
</dbReference>
<evidence type="ECO:0000259" key="11">
    <source>
        <dbReference type="PROSITE" id="PS50928"/>
    </source>
</evidence>
<dbReference type="Gene3D" id="1.10.3720.10">
    <property type="entry name" value="MetI-like"/>
    <property type="match status" value="1"/>
</dbReference>
<proteinExistence type="inferred from homology"/>
<evidence type="ECO:0000256" key="6">
    <source>
        <dbReference type="ARBA" id="ARBA00022592"/>
    </source>
</evidence>
<feature type="transmembrane region" description="Helical" evidence="10">
    <location>
        <begin position="277"/>
        <end position="298"/>
    </location>
</feature>
<evidence type="ECO:0000256" key="2">
    <source>
        <dbReference type="ARBA" id="ARBA00004651"/>
    </source>
</evidence>
<feature type="transmembrane region" description="Helical" evidence="10">
    <location>
        <begin position="127"/>
        <end position="151"/>
    </location>
</feature>
<dbReference type="PANTHER" id="PTHR42922">
    <property type="entry name" value="PHOSPHATE TRANSPORT SYSTEM PERMEASE PROTEIN PSTA"/>
    <property type="match status" value="1"/>
</dbReference>
<dbReference type="Pfam" id="PF00528">
    <property type="entry name" value="BPD_transp_1"/>
    <property type="match status" value="1"/>
</dbReference>
<evidence type="ECO:0000256" key="9">
    <source>
        <dbReference type="ARBA" id="ARBA00023136"/>
    </source>
</evidence>
<sequence length="307" mass="32323">MNNTVDRPSAGAAARTLTVHGLGRRRRVTDRTATALVTLSVVVALVPLVWVLWTVLAKGLPAVVSPDWFTHSLSGLTSASDGGGVYHAIAGSLLQGLVCAIISIPLGVFVAIYLVEYAPPGSRLGRLTTFMVDILSGVPSIVAALFVYALWVVTFGFPKSAFAVSSALVLLMVPVVVRSTEEMLKIVPQDLREASYALGVPKWKTIARIVVPTALPGMITGIMLALARVLGETAPLLILVGYAPFINFDLFSGEMGTLPGVMVAELNNATDAGSNRVWGAALTLILLIAVLNLVAKLVGRLSSVRSK</sequence>
<comment type="function">
    <text evidence="1">Part of the binding-protein-dependent transport system for phosphate; probably responsible for the translocation of the substrate across the membrane.</text>
</comment>
<dbReference type="PANTHER" id="PTHR42922:SF1">
    <property type="entry name" value="PHOSPHATE TRANSPORT SYSTEM PERMEASE PROTEIN PSTA"/>
    <property type="match status" value="1"/>
</dbReference>
<dbReference type="NCBIfam" id="TIGR00974">
    <property type="entry name" value="3a0107s02c"/>
    <property type="match status" value="1"/>
</dbReference>
<feature type="domain" description="ABC transmembrane type-1" evidence="11">
    <location>
        <begin position="89"/>
        <end position="299"/>
    </location>
</feature>
<dbReference type="InterPro" id="IPR035906">
    <property type="entry name" value="MetI-like_sf"/>
</dbReference>
<evidence type="ECO:0000256" key="3">
    <source>
        <dbReference type="ARBA" id="ARBA00007069"/>
    </source>
</evidence>